<organism evidence="1 2">
    <name type="scientific">Polarella glacialis</name>
    <name type="common">Dinoflagellate</name>
    <dbReference type="NCBI Taxonomy" id="89957"/>
    <lineage>
        <taxon>Eukaryota</taxon>
        <taxon>Sar</taxon>
        <taxon>Alveolata</taxon>
        <taxon>Dinophyceae</taxon>
        <taxon>Suessiales</taxon>
        <taxon>Suessiaceae</taxon>
        <taxon>Polarella</taxon>
    </lineage>
</organism>
<dbReference type="EMBL" id="CAJNNV010008875">
    <property type="protein sequence ID" value="CAE8596747.1"/>
    <property type="molecule type" value="Genomic_DNA"/>
</dbReference>
<reference evidence="1" key="1">
    <citation type="submission" date="2021-02" db="EMBL/GenBank/DDBJ databases">
        <authorList>
            <person name="Dougan E. K."/>
            <person name="Rhodes N."/>
            <person name="Thang M."/>
            <person name="Chan C."/>
        </authorList>
    </citation>
    <scope>NUCLEOTIDE SEQUENCE</scope>
</reference>
<feature type="non-terminal residue" evidence="1">
    <location>
        <position position="163"/>
    </location>
</feature>
<dbReference type="InterPro" id="IPR016024">
    <property type="entry name" value="ARM-type_fold"/>
</dbReference>
<accession>A0A813E419</accession>
<dbReference type="Proteomes" id="UP000654075">
    <property type="component" value="Unassembled WGS sequence"/>
</dbReference>
<dbReference type="InterPro" id="IPR011989">
    <property type="entry name" value="ARM-like"/>
</dbReference>
<sequence>ALTICLTDEIYHVSEAALWALGQFGAAGALHVVPCLTSERWEARKAAVIVLGQLPPDGAQPHAFHFALRLGDAVLDVRKAAAEALLRLPMESLPPRAVALAALGPHDREELRHFAQQALGKLEARKKAEALAAILRDLSSVHARESALKAIGQLGVVAGPQAG</sequence>
<dbReference type="SUPFAM" id="SSF48371">
    <property type="entry name" value="ARM repeat"/>
    <property type="match status" value="1"/>
</dbReference>
<proteinExistence type="predicted"/>
<gene>
    <name evidence="1" type="ORF">PGLA1383_LOCUS15207</name>
</gene>
<evidence type="ECO:0000313" key="2">
    <source>
        <dbReference type="Proteomes" id="UP000654075"/>
    </source>
</evidence>
<dbReference type="Gene3D" id="1.25.10.10">
    <property type="entry name" value="Leucine-rich Repeat Variant"/>
    <property type="match status" value="1"/>
</dbReference>
<evidence type="ECO:0008006" key="3">
    <source>
        <dbReference type="Google" id="ProtNLM"/>
    </source>
</evidence>
<name>A0A813E419_POLGL</name>
<dbReference type="AlphaFoldDB" id="A0A813E419"/>
<keyword evidence="2" id="KW-1185">Reference proteome</keyword>
<comment type="caution">
    <text evidence="1">The sequence shown here is derived from an EMBL/GenBank/DDBJ whole genome shotgun (WGS) entry which is preliminary data.</text>
</comment>
<evidence type="ECO:0000313" key="1">
    <source>
        <dbReference type="EMBL" id="CAE8596747.1"/>
    </source>
</evidence>
<protein>
    <recommendedName>
        <fullName evidence="3">HEAT repeat domain-containing protein</fullName>
    </recommendedName>
</protein>
<feature type="non-terminal residue" evidence="1">
    <location>
        <position position="1"/>
    </location>
</feature>